<keyword evidence="3" id="KW-1185">Reference proteome</keyword>
<feature type="region of interest" description="Disordered" evidence="1">
    <location>
        <begin position="82"/>
        <end position="137"/>
    </location>
</feature>
<accession>A0ABN8MGG9</accession>
<evidence type="ECO:0000256" key="1">
    <source>
        <dbReference type="SAM" id="MobiDB-lite"/>
    </source>
</evidence>
<feature type="compositionally biased region" description="Polar residues" evidence="1">
    <location>
        <begin position="39"/>
        <end position="49"/>
    </location>
</feature>
<proteinExistence type="predicted"/>
<protein>
    <submittedName>
        <fullName evidence="2">Uncharacterized protein</fullName>
    </submittedName>
</protein>
<gene>
    <name evidence="2" type="ORF">PEVE_00034886</name>
</gene>
<organism evidence="2 3">
    <name type="scientific">Porites evermanni</name>
    <dbReference type="NCBI Taxonomy" id="104178"/>
    <lineage>
        <taxon>Eukaryota</taxon>
        <taxon>Metazoa</taxon>
        <taxon>Cnidaria</taxon>
        <taxon>Anthozoa</taxon>
        <taxon>Hexacorallia</taxon>
        <taxon>Scleractinia</taxon>
        <taxon>Fungiina</taxon>
        <taxon>Poritidae</taxon>
        <taxon>Porites</taxon>
    </lineage>
</organism>
<feature type="region of interest" description="Disordered" evidence="1">
    <location>
        <begin position="189"/>
        <end position="237"/>
    </location>
</feature>
<feature type="compositionally biased region" description="Basic and acidic residues" evidence="1">
    <location>
        <begin position="196"/>
        <end position="205"/>
    </location>
</feature>
<feature type="region of interest" description="Disordered" evidence="1">
    <location>
        <begin position="37"/>
        <end position="57"/>
    </location>
</feature>
<comment type="caution">
    <text evidence="2">The sequence shown here is derived from an EMBL/GenBank/DDBJ whole genome shotgun (WGS) entry which is preliminary data.</text>
</comment>
<feature type="non-terminal residue" evidence="2">
    <location>
        <position position="237"/>
    </location>
</feature>
<feature type="compositionally biased region" description="Polar residues" evidence="1">
    <location>
        <begin position="82"/>
        <end position="95"/>
    </location>
</feature>
<evidence type="ECO:0000313" key="3">
    <source>
        <dbReference type="Proteomes" id="UP001159427"/>
    </source>
</evidence>
<sequence length="237" mass="26262">MYRVLKAEYGQVLFERDQAQRTLQIANFQRRSVLKQRSKNGTYGAASNSTREDKMGNEHDISEQYHLQRSSKLCRNKPHLRQQNYNSKSYSNKDATSPPLVNGHTNHFSVEEDGCFKNGYEDNDGREEDESHRKSHTSRVLVASVTYTNCSFDEHNGNSDGAVGESNGSENNDGHCVLNLDSSKDAECQTGGANELGDRRGHDVNANDDANIGNVNGNAIHDDDYDGANAGSTVEND</sequence>
<dbReference type="EMBL" id="CALNXI010000534">
    <property type="protein sequence ID" value="CAH3028785.1"/>
    <property type="molecule type" value="Genomic_DNA"/>
</dbReference>
<evidence type="ECO:0000313" key="2">
    <source>
        <dbReference type="EMBL" id="CAH3028785.1"/>
    </source>
</evidence>
<dbReference type="Proteomes" id="UP001159427">
    <property type="component" value="Unassembled WGS sequence"/>
</dbReference>
<name>A0ABN8MGG9_9CNID</name>
<reference evidence="2 3" key="1">
    <citation type="submission" date="2022-05" db="EMBL/GenBank/DDBJ databases">
        <authorList>
            <consortium name="Genoscope - CEA"/>
            <person name="William W."/>
        </authorList>
    </citation>
    <scope>NUCLEOTIDE SEQUENCE [LARGE SCALE GENOMIC DNA]</scope>
</reference>